<dbReference type="InterPro" id="IPR018461">
    <property type="entry name" value="Na/H_Antiport_NhaC-like_C"/>
</dbReference>
<dbReference type="RefSeq" id="WP_119059166.1">
    <property type="nucleotide sequence ID" value="NZ_UNSC01000003.1"/>
</dbReference>
<evidence type="ECO:0000256" key="3">
    <source>
        <dbReference type="ARBA" id="ARBA00022449"/>
    </source>
</evidence>
<evidence type="ECO:0000256" key="2">
    <source>
        <dbReference type="ARBA" id="ARBA00022448"/>
    </source>
</evidence>
<evidence type="ECO:0000259" key="10">
    <source>
        <dbReference type="Pfam" id="PF03553"/>
    </source>
</evidence>
<evidence type="ECO:0000256" key="1">
    <source>
        <dbReference type="ARBA" id="ARBA00004651"/>
    </source>
</evidence>
<organism evidence="11 12">
    <name type="scientific">Candidatus Ornithobacterium hominis</name>
    <dbReference type="NCBI Taxonomy" id="2497989"/>
    <lineage>
        <taxon>Bacteria</taxon>
        <taxon>Pseudomonadati</taxon>
        <taxon>Bacteroidota</taxon>
        <taxon>Flavobacteriia</taxon>
        <taxon>Flavobacteriales</taxon>
        <taxon>Weeksellaceae</taxon>
        <taxon>Ornithobacterium</taxon>
    </lineage>
</organism>
<dbReference type="AlphaFoldDB" id="A0A383TZX6"/>
<feature type="transmembrane region" description="Helical" evidence="9">
    <location>
        <begin position="7"/>
        <end position="27"/>
    </location>
</feature>
<evidence type="ECO:0000256" key="9">
    <source>
        <dbReference type="SAM" id="Phobius"/>
    </source>
</evidence>
<dbReference type="OrthoDB" id="9762978at2"/>
<feature type="transmembrane region" description="Helical" evidence="9">
    <location>
        <begin position="77"/>
        <end position="104"/>
    </location>
</feature>
<keyword evidence="4" id="KW-1003">Cell membrane</keyword>
<keyword evidence="12" id="KW-1185">Reference proteome</keyword>
<feature type="transmembrane region" description="Helical" evidence="9">
    <location>
        <begin position="139"/>
        <end position="165"/>
    </location>
</feature>
<evidence type="ECO:0000313" key="12">
    <source>
        <dbReference type="Proteomes" id="UP000262142"/>
    </source>
</evidence>
<dbReference type="PANTHER" id="PTHR33451">
    <property type="entry name" value="MALATE-2H(+)/NA(+)-LACTATE ANTIPORTER"/>
    <property type="match status" value="1"/>
</dbReference>
<accession>A0A383TZX6</accession>
<comment type="subcellular location">
    <subcellularLocation>
        <location evidence="1">Cell membrane</location>
        <topology evidence="1">Multi-pass membrane protein</topology>
    </subcellularLocation>
</comment>
<dbReference type="NCBIfam" id="TIGR00931">
    <property type="entry name" value="antiport_nhaC"/>
    <property type="match status" value="1"/>
</dbReference>
<evidence type="ECO:0000256" key="6">
    <source>
        <dbReference type="ARBA" id="ARBA00022989"/>
    </source>
</evidence>
<name>A0A383TZX6_9FLAO</name>
<dbReference type="GO" id="GO:0005886">
    <property type="term" value="C:plasma membrane"/>
    <property type="evidence" value="ECO:0007669"/>
    <property type="project" value="UniProtKB-SubCell"/>
</dbReference>
<evidence type="ECO:0000313" key="11">
    <source>
        <dbReference type="EMBL" id="SZD72323.1"/>
    </source>
</evidence>
<keyword evidence="6 9" id="KW-1133">Transmembrane helix</keyword>
<feature type="domain" description="Na+/H+ antiporter NhaC-like C-terminal" evidence="10">
    <location>
        <begin position="162"/>
        <end position="478"/>
    </location>
</feature>
<feature type="transmembrane region" description="Helical" evidence="9">
    <location>
        <begin position="334"/>
        <end position="354"/>
    </location>
</feature>
<evidence type="ECO:0000256" key="7">
    <source>
        <dbReference type="ARBA" id="ARBA00023136"/>
    </source>
</evidence>
<reference evidence="11 12" key="1">
    <citation type="submission" date="2018-09" db="EMBL/GenBank/DDBJ databases">
        <authorList>
            <consortium name="Pathogen Informatics"/>
        </authorList>
    </citation>
    <scope>NUCLEOTIDE SEQUENCE [LARGE SCALE GENOMIC DNA]</scope>
    <source>
        <strain evidence="11 12">OH-22767</strain>
    </source>
</reference>
<proteinExistence type="inferred from homology"/>
<dbReference type="GO" id="GO:0015297">
    <property type="term" value="F:antiporter activity"/>
    <property type="evidence" value="ECO:0007669"/>
    <property type="project" value="UniProtKB-KW"/>
</dbReference>
<dbReference type="Proteomes" id="UP000262142">
    <property type="component" value="Unassembled WGS sequence"/>
</dbReference>
<evidence type="ECO:0000256" key="8">
    <source>
        <dbReference type="ARBA" id="ARBA00038435"/>
    </source>
</evidence>
<keyword evidence="3" id="KW-0050">Antiport</keyword>
<dbReference type="Pfam" id="PF03553">
    <property type="entry name" value="Na_H_antiporter"/>
    <property type="match status" value="1"/>
</dbReference>
<keyword evidence="5 9" id="KW-0812">Transmembrane</keyword>
<dbReference type="InterPro" id="IPR052180">
    <property type="entry name" value="NhaC_Na-H+_Antiporter"/>
</dbReference>
<feature type="transmembrane region" description="Helical" evidence="9">
    <location>
        <begin position="193"/>
        <end position="214"/>
    </location>
</feature>
<dbReference type="InterPro" id="IPR004770">
    <property type="entry name" value="Na/H_antiport_NhaC"/>
</dbReference>
<keyword evidence="2" id="KW-0813">Transport</keyword>
<evidence type="ECO:0000256" key="4">
    <source>
        <dbReference type="ARBA" id="ARBA00022475"/>
    </source>
</evidence>
<evidence type="ECO:0000256" key="5">
    <source>
        <dbReference type="ARBA" id="ARBA00022692"/>
    </source>
</evidence>
<feature type="transmembrane region" description="Helical" evidence="9">
    <location>
        <begin position="110"/>
        <end position="127"/>
    </location>
</feature>
<dbReference type="PANTHER" id="PTHR33451:SF3">
    <property type="entry name" value="MALATE-2H(+)_NA(+)-LACTATE ANTIPORTER"/>
    <property type="match status" value="1"/>
</dbReference>
<protein>
    <submittedName>
        <fullName evidence="11">Sodium/proton antiporter</fullName>
    </submittedName>
</protein>
<dbReference type="EMBL" id="UNSC01000003">
    <property type="protein sequence ID" value="SZD72323.1"/>
    <property type="molecule type" value="Genomic_DNA"/>
</dbReference>
<keyword evidence="7 9" id="KW-0472">Membrane</keyword>
<feature type="transmembrane region" description="Helical" evidence="9">
    <location>
        <begin position="235"/>
        <end position="254"/>
    </location>
</feature>
<feature type="transmembrane region" description="Helical" evidence="9">
    <location>
        <begin position="457"/>
        <end position="479"/>
    </location>
</feature>
<comment type="similarity">
    <text evidence="8">Belongs to the NhaC Na(+)/H(+) (TC 2.A.35) antiporter family.</text>
</comment>
<feature type="transmembrane region" description="Helical" evidence="9">
    <location>
        <begin position="39"/>
        <end position="56"/>
    </location>
</feature>
<sequence length="493" mass="52514">MKKQISLLCAVIPVFVLVILLILNVKVFKDNATGGANQMALLISASVAAIVGRFHGVSLKTILEKVSHNIQTTAPAILILLLVGSLAGTWLLSGIIPAMIYYGLQVLNPQYFLAACVIISIIVSMATGSSWTTSATIGIALIGIGNGLGIGSAMTAGAVISGAYFGDKMSILSDTTNLAPAMAGTDVYTHIKYMTITTVPTIIITLIFFFILGLNTQASSAINQEAVLELIRQNFSISPWLFSVPLIVIVLIIAKVDPLPSLLAGTLLGGLAAFIFQPHLIQLASSSGDSVVFFDYYNGVVQSMIGETVIPVEEITLSDGTRLNLQGLFEQGGMAGMLGTVWLIICAMSFGGAMEAIGALKQISSFFLKLFHGVFGLFASTVASCLAVNITTSDQYLSIVIPGEMFKQAYDDKNLAPENLSRTLEDSATVTSVLIPWNTCGAYHSKVLLGQSGLTSYIPYAIFNYLSPFMTLLVALIGYKIRRKHESKKSLIS</sequence>
<feature type="transmembrane region" description="Helical" evidence="9">
    <location>
        <begin position="366"/>
        <end position="390"/>
    </location>
</feature>
<gene>
    <name evidence="11" type="primary">nhaC</name>
    <name evidence="11" type="ORF">SAMEA104719789_00763</name>
</gene>